<comment type="caution">
    <text evidence="1">The sequence shown here is derived from an EMBL/GenBank/DDBJ whole genome shotgun (WGS) entry which is preliminary data.</text>
</comment>
<name>A0A4Z0R1H4_9FIRM</name>
<evidence type="ECO:0000313" key="1">
    <source>
        <dbReference type="EMBL" id="TGE36861.1"/>
    </source>
</evidence>
<sequence length="121" mass="13856">MKWNEQLTAKLKELCIEGKTNAEIADVMRCKLTDVYAKRSQLGITIAKCKGIEPNLEFEKALETSKPKGMRKSVRDKFKALFNEVLMAMASDWTSVEDSRVYANLSEELIELEAKYNTQFI</sequence>
<dbReference type="AlphaFoldDB" id="A0A4Z0R1H4"/>
<organism evidence="1 2">
    <name type="scientific">Desulfosporosinus fructosivorans</name>
    <dbReference type="NCBI Taxonomy" id="2018669"/>
    <lineage>
        <taxon>Bacteria</taxon>
        <taxon>Bacillati</taxon>
        <taxon>Bacillota</taxon>
        <taxon>Clostridia</taxon>
        <taxon>Eubacteriales</taxon>
        <taxon>Desulfitobacteriaceae</taxon>
        <taxon>Desulfosporosinus</taxon>
    </lineage>
</organism>
<accession>A0A4Z0R1H4</accession>
<dbReference type="Proteomes" id="UP000298460">
    <property type="component" value="Unassembled WGS sequence"/>
</dbReference>
<dbReference type="EMBL" id="SPQQ01000006">
    <property type="protein sequence ID" value="TGE36861.1"/>
    <property type="molecule type" value="Genomic_DNA"/>
</dbReference>
<reference evidence="1 2" key="1">
    <citation type="submission" date="2019-03" db="EMBL/GenBank/DDBJ databases">
        <title>Draft Genome Sequence of Desulfosporosinus fructosivorans Strain 63.6F, Isolated from Marine Sediment in the Baltic Sea.</title>
        <authorList>
            <person name="Hausmann B."/>
            <person name="Vandieken V."/>
            <person name="Pjevac P."/>
            <person name="Schreck K."/>
            <person name="Herbold C.W."/>
            <person name="Loy A."/>
        </authorList>
    </citation>
    <scope>NUCLEOTIDE SEQUENCE [LARGE SCALE GENOMIC DNA]</scope>
    <source>
        <strain evidence="1 2">63.6F</strain>
    </source>
</reference>
<evidence type="ECO:0000313" key="2">
    <source>
        <dbReference type="Proteomes" id="UP000298460"/>
    </source>
</evidence>
<dbReference type="RefSeq" id="WP_135548915.1">
    <property type="nucleotide sequence ID" value="NZ_SPQQ01000006.1"/>
</dbReference>
<gene>
    <name evidence="1" type="ORF">E4K67_17325</name>
</gene>
<protein>
    <submittedName>
        <fullName evidence="1">Uncharacterized protein</fullName>
    </submittedName>
</protein>
<proteinExistence type="predicted"/>
<keyword evidence="2" id="KW-1185">Reference proteome</keyword>